<evidence type="ECO:0000313" key="3">
    <source>
        <dbReference type="Proteomes" id="UP000237968"/>
    </source>
</evidence>
<keyword evidence="1" id="KW-0732">Signal</keyword>
<accession>A0A2S9XK49</accession>
<evidence type="ECO:0000313" key="2">
    <source>
        <dbReference type="EMBL" id="PRP93254.1"/>
    </source>
</evidence>
<gene>
    <name evidence="2" type="ORF">ENSA5_43490</name>
</gene>
<dbReference type="RefSeq" id="WP_106393629.1">
    <property type="nucleotide sequence ID" value="NZ_PVNK01000188.1"/>
</dbReference>
<organism evidence="2 3">
    <name type="scientific">Enhygromyxa salina</name>
    <dbReference type="NCBI Taxonomy" id="215803"/>
    <lineage>
        <taxon>Bacteria</taxon>
        <taxon>Pseudomonadati</taxon>
        <taxon>Myxococcota</taxon>
        <taxon>Polyangia</taxon>
        <taxon>Nannocystales</taxon>
        <taxon>Nannocystaceae</taxon>
        <taxon>Enhygromyxa</taxon>
    </lineage>
</organism>
<dbReference type="AlphaFoldDB" id="A0A2S9XK49"/>
<name>A0A2S9XK49_9BACT</name>
<reference evidence="2 3" key="1">
    <citation type="submission" date="2018-03" db="EMBL/GenBank/DDBJ databases">
        <title>Draft Genome Sequences of the Obligatory Marine Myxobacteria Enhygromyxa salina SWB005.</title>
        <authorList>
            <person name="Poehlein A."/>
            <person name="Moghaddam J.A."/>
            <person name="Harms H."/>
            <person name="Alanjari M."/>
            <person name="Koenig G.M."/>
            <person name="Daniel R."/>
            <person name="Schaeberle T.F."/>
        </authorList>
    </citation>
    <scope>NUCLEOTIDE SEQUENCE [LARGE SCALE GENOMIC DNA]</scope>
    <source>
        <strain evidence="2 3">SWB005</strain>
    </source>
</reference>
<protein>
    <submittedName>
        <fullName evidence="2">Uncharacterized protein</fullName>
    </submittedName>
</protein>
<dbReference type="EMBL" id="PVNK01000188">
    <property type="protein sequence ID" value="PRP93254.1"/>
    <property type="molecule type" value="Genomic_DNA"/>
</dbReference>
<feature type="signal peptide" evidence="1">
    <location>
        <begin position="1"/>
        <end position="23"/>
    </location>
</feature>
<keyword evidence="3" id="KW-1185">Reference proteome</keyword>
<comment type="caution">
    <text evidence="2">The sequence shown here is derived from an EMBL/GenBank/DDBJ whole genome shotgun (WGS) entry which is preliminary data.</text>
</comment>
<feature type="chain" id="PRO_5015772102" evidence="1">
    <location>
        <begin position="24"/>
        <end position="616"/>
    </location>
</feature>
<dbReference type="Proteomes" id="UP000237968">
    <property type="component" value="Unassembled WGS sequence"/>
</dbReference>
<dbReference type="OrthoDB" id="5485804at2"/>
<evidence type="ECO:0000256" key="1">
    <source>
        <dbReference type="SAM" id="SignalP"/>
    </source>
</evidence>
<sequence length="616" mass="64285">MRARRTRATLCAALLLAAPLASCTKNNPSTNVKIAGEGDGPGEGGRLNAEAGGAAVEREPIEKIEIAGSVTGVGDMLDAGAKLLNMWSPPEPGAPPIDLRSFIGVMLIQEGFGPGFLESIDLDGVHAMELGFPHEGQPGVTDADVDLSLVFSAIDPVRAIESMPAGMQPQPLGDNLWQLAENDSQLFFRAGSGALEVALSMDGLDVANGLRAQVAVGPDEPRVKVAAANVPPVDIDVSDMLPLPRGMANTLSSIINETKSLELTGDFGSDRDLRAQVSAEAPFGRLGLDPIGPATQAPSELAEALPGEAMGVWVMPWGDPKLLHDALDRQIPVDQIPAPFDGYVDEVVAGAHGILGAVRNEVLAAAYIDKGKFTLVLAAEVDDEAAARDAIREVFGAAEKAFGDHIALAGNSSDHAYKVSFKKSVVRAGKAKGDLFTLTIPKAMQAALDDLGWFFGTKKPQVEVASVVVDGKLIVALGVGQKAMMSAIGRRVGKSSDAGLEAGGGLALARKLTQGCQYCIAVDPSEVGEMVFTTLSADQSQPEEVHKAAAKARDALAKLGLDGEVAFALRFDQDRGSLGFGVPKSLLFADPAKIKSVVDLAKSIDEAREAAWAKTQ</sequence>
<proteinExistence type="predicted"/>